<sequence length="350" mass="37399">MKINMRKLFLNSMRLALFTGALMSAGLGFGQDAIDPQIAAIQVAPNAIPFGSAATATVNFSVGGQGATTAPAGSVIIQISFPTAYRPVPESNPTVTSSNGLFTFTYNQAERTVRGVSNVALAPGNGTQIDIAVAGFEETASAATIANLTYAPQPSGNSTENDNRSTTASVIAGPAPVLLSSFSAQKEAQTALLSWSTAEEVNSERFEVEHSLNGKSWRMIGQVAAEGNSKNTQWYSFTDVNPANGSNLYRLRMVDRDGTFYYSRIKSLEFDINIETALYPNPVAERLLLKTDDLSKISRVELYNAMGVAVIHTESVSDTGLDVKSLPTGLYVVKVTRTNGSTDTFKVLKQ</sequence>
<dbReference type="Proteomes" id="UP000598271">
    <property type="component" value="Unassembled WGS sequence"/>
</dbReference>
<evidence type="ECO:0000313" key="3">
    <source>
        <dbReference type="EMBL" id="GHB73931.1"/>
    </source>
</evidence>
<proteinExistence type="predicted"/>
<name>A0A8J3G9E5_9BACT</name>
<dbReference type="AlphaFoldDB" id="A0A8J3G9E5"/>
<evidence type="ECO:0000313" key="4">
    <source>
        <dbReference type="Proteomes" id="UP000598271"/>
    </source>
</evidence>
<keyword evidence="4" id="KW-1185">Reference proteome</keyword>
<evidence type="ECO:0000256" key="1">
    <source>
        <dbReference type="SAM" id="SignalP"/>
    </source>
</evidence>
<feature type="domain" description="Secretion system C-terminal sorting" evidence="2">
    <location>
        <begin position="278"/>
        <end position="342"/>
    </location>
</feature>
<dbReference type="NCBIfam" id="TIGR04183">
    <property type="entry name" value="Por_Secre_tail"/>
    <property type="match status" value="1"/>
</dbReference>
<gene>
    <name evidence="3" type="ORF">GCM10007390_30190</name>
</gene>
<keyword evidence="1" id="KW-0732">Signal</keyword>
<organism evidence="3 4">
    <name type="scientific">Persicitalea jodogahamensis</name>
    <dbReference type="NCBI Taxonomy" id="402147"/>
    <lineage>
        <taxon>Bacteria</taxon>
        <taxon>Pseudomonadati</taxon>
        <taxon>Bacteroidota</taxon>
        <taxon>Cytophagia</taxon>
        <taxon>Cytophagales</taxon>
        <taxon>Spirosomataceae</taxon>
        <taxon>Persicitalea</taxon>
    </lineage>
</organism>
<reference evidence="3 4" key="1">
    <citation type="journal article" date="2014" name="Int. J. Syst. Evol. Microbiol.">
        <title>Complete genome sequence of Corynebacterium casei LMG S-19264T (=DSM 44701T), isolated from a smear-ripened cheese.</title>
        <authorList>
            <consortium name="US DOE Joint Genome Institute (JGI-PGF)"/>
            <person name="Walter F."/>
            <person name="Albersmeier A."/>
            <person name="Kalinowski J."/>
            <person name="Ruckert C."/>
        </authorList>
    </citation>
    <scope>NUCLEOTIDE SEQUENCE [LARGE SCALE GENOMIC DNA]</scope>
    <source>
        <strain evidence="3 4">KCTC 12866</strain>
    </source>
</reference>
<dbReference type="Pfam" id="PF18962">
    <property type="entry name" value="Por_Secre_tail"/>
    <property type="match status" value="1"/>
</dbReference>
<feature type="chain" id="PRO_5035234670" description="Secretion system C-terminal sorting domain-containing protein" evidence="1">
    <location>
        <begin position="25"/>
        <end position="350"/>
    </location>
</feature>
<dbReference type="EMBL" id="BMXF01000002">
    <property type="protein sequence ID" value="GHB73931.1"/>
    <property type="molecule type" value="Genomic_DNA"/>
</dbReference>
<comment type="caution">
    <text evidence="3">The sequence shown here is derived from an EMBL/GenBank/DDBJ whole genome shotgun (WGS) entry which is preliminary data.</text>
</comment>
<protein>
    <recommendedName>
        <fullName evidence="2">Secretion system C-terminal sorting domain-containing protein</fullName>
    </recommendedName>
</protein>
<accession>A0A8J3G9E5</accession>
<evidence type="ECO:0000259" key="2">
    <source>
        <dbReference type="Pfam" id="PF18962"/>
    </source>
</evidence>
<feature type="signal peptide" evidence="1">
    <location>
        <begin position="1"/>
        <end position="24"/>
    </location>
</feature>
<dbReference type="InterPro" id="IPR026444">
    <property type="entry name" value="Secre_tail"/>
</dbReference>